<dbReference type="Proteomes" id="UP000054532">
    <property type="component" value="Unassembled WGS sequence"/>
</dbReference>
<reference evidence="1" key="1">
    <citation type="submission" date="2013-11" db="EMBL/GenBank/DDBJ databases">
        <title>The Genome Sequence of Phytophthora parasitica CHvinca01.</title>
        <authorList>
            <consortium name="The Broad Institute Genomics Platform"/>
            <person name="Russ C."/>
            <person name="Tyler B."/>
            <person name="Panabieres F."/>
            <person name="Shan W."/>
            <person name="Tripathy S."/>
            <person name="Grunwald N."/>
            <person name="Machado M."/>
            <person name="Johnson C.S."/>
            <person name="Arredondo F."/>
            <person name="Hong C."/>
            <person name="Coffey M."/>
            <person name="Young S.K."/>
            <person name="Zeng Q."/>
            <person name="Gargeya S."/>
            <person name="Fitzgerald M."/>
            <person name="Abouelleil A."/>
            <person name="Alvarado L."/>
            <person name="Chapman S.B."/>
            <person name="Gainer-Dewar J."/>
            <person name="Goldberg J."/>
            <person name="Griggs A."/>
            <person name="Gujja S."/>
            <person name="Hansen M."/>
            <person name="Howarth C."/>
            <person name="Imamovic A."/>
            <person name="Ireland A."/>
            <person name="Larimer J."/>
            <person name="McCowan C."/>
            <person name="Murphy C."/>
            <person name="Pearson M."/>
            <person name="Poon T.W."/>
            <person name="Priest M."/>
            <person name="Roberts A."/>
            <person name="Saif S."/>
            <person name="Shea T."/>
            <person name="Sykes S."/>
            <person name="Wortman J."/>
            <person name="Nusbaum C."/>
            <person name="Birren B."/>
        </authorList>
    </citation>
    <scope>NUCLEOTIDE SEQUENCE [LARGE SCALE GENOMIC DNA]</scope>
    <source>
        <strain evidence="1">CHvinca01</strain>
    </source>
</reference>
<organism evidence="2">
    <name type="scientific">Phytophthora nicotianae</name>
    <name type="common">Potato buckeye rot agent</name>
    <name type="synonym">Phytophthora parasitica</name>
    <dbReference type="NCBI Taxonomy" id="4792"/>
    <lineage>
        <taxon>Eukaryota</taxon>
        <taxon>Sar</taxon>
        <taxon>Stramenopiles</taxon>
        <taxon>Oomycota</taxon>
        <taxon>Peronosporomycetes</taxon>
        <taxon>Peronosporales</taxon>
        <taxon>Peronosporaceae</taxon>
        <taxon>Phytophthora</taxon>
    </lineage>
</organism>
<protein>
    <submittedName>
        <fullName evidence="2">Uncharacterized protein</fullName>
    </submittedName>
</protein>
<accession>W2NXI1</accession>
<evidence type="ECO:0000313" key="1">
    <source>
        <dbReference type="EMBL" id="ETL99502.1"/>
    </source>
</evidence>
<dbReference type="AlphaFoldDB" id="W2NXI1"/>
<sequence>MKWMLPISMQSLQLPAPPNNWTGIPVSGLLPIPSRS</sequence>
<dbReference type="Proteomes" id="UP000054423">
    <property type="component" value="Unassembled WGS sequence"/>
</dbReference>
<name>W2NXI1_PHYNI</name>
<reference evidence="2" key="2">
    <citation type="submission" date="2013-11" db="EMBL/GenBank/DDBJ databases">
        <title>The Genome Sequence of Phytophthora parasitica IAC_01/95.</title>
        <authorList>
            <consortium name="The Broad Institute Genomics Platform"/>
            <person name="Russ C."/>
            <person name="Tyler B."/>
            <person name="Panabieres F."/>
            <person name="Shan W."/>
            <person name="Tripathy S."/>
            <person name="Grunwald N."/>
            <person name="Machado M."/>
            <person name="Johnson C.S."/>
            <person name="Arredondo F."/>
            <person name="Hong C."/>
            <person name="Coffey M."/>
            <person name="Young S.K."/>
            <person name="Zeng Q."/>
            <person name="Gargeya S."/>
            <person name="Fitzgerald M."/>
            <person name="Abouelleil A."/>
            <person name="Alvarado L."/>
            <person name="Chapman S.B."/>
            <person name="Gainer-Dewar J."/>
            <person name="Goldberg J."/>
            <person name="Griggs A."/>
            <person name="Gujja S."/>
            <person name="Hansen M."/>
            <person name="Howarth C."/>
            <person name="Imamovic A."/>
            <person name="Ireland A."/>
            <person name="Larimer J."/>
            <person name="McCowan C."/>
            <person name="Murphy C."/>
            <person name="Pearson M."/>
            <person name="Poon T.W."/>
            <person name="Priest M."/>
            <person name="Roberts A."/>
            <person name="Saif S."/>
            <person name="Shea T."/>
            <person name="Sykes S."/>
            <person name="Wortman J."/>
            <person name="Nusbaum C."/>
            <person name="Birren B."/>
        </authorList>
    </citation>
    <scope>NUCLEOTIDE SEQUENCE [LARGE SCALE GENOMIC DNA]</scope>
    <source>
        <strain evidence="2">IAC_01/95</strain>
    </source>
</reference>
<proteinExistence type="predicted"/>
<dbReference type="EMBL" id="KI691581">
    <property type="protein sequence ID" value="ETM52658.1"/>
    <property type="molecule type" value="Genomic_DNA"/>
</dbReference>
<evidence type="ECO:0000313" key="2">
    <source>
        <dbReference type="EMBL" id="ETM52658.1"/>
    </source>
</evidence>
<dbReference type="EMBL" id="KI678345">
    <property type="protein sequence ID" value="ETL99502.1"/>
    <property type="molecule type" value="Genomic_DNA"/>
</dbReference>
<gene>
    <name evidence="2" type="ORF">L914_03767</name>
    <name evidence="1" type="ORF">L917_03665</name>
</gene>